<dbReference type="AlphaFoldDB" id="A0A4U8US25"/>
<comment type="caution">
    <text evidence="2">The sequence shown here is derived from an EMBL/GenBank/DDBJ whole genome shotgun (WGS) entry which is preliminary data.</text>
</comment>
<feature type="compositionally biased region" description="Low complexity" evidence="1">
    <location>
        <begin position="31"/>
        <end position="47"/>
    </location>
</feature>
<name>A0A4U8US25_STECR</name>
<sequence length="172" mass="18115">MKPFASPFLQATVSSNRSRQYIVTSSGNFDSAASSPQQSTTSSSQNQTCLIRSNSIGATTSSYQPQGAVYNRSNYVHKSVSSDTAQSSPVANGACSTSAALAIPSIAVSSSSALMSQSSSYLPSSTRSSSTYLQYVPLRQSIQKTSSSNEKKSKSTKKEPIDQAGVDEEVAR</sequence>
<evidence type="ECO:0000256" key="1">
    <source>
        <dbReference type="SAM" id="MobiDB-lite"/>
    </source>
</evidence>
<feature type="region of interest" description="Disordered" evidence="1">
    <location>
        <begin position="27"/>
        <end position="47"/>
    </location>
</feature>
<feature type="compositionally biased region" description="Basic and acidic residues" evidence="1">
    <location>
        <begin position="149"/>
        <end position="161"/>
    </location>
</feature>
<dbReference type="EMBL" id="AZBU02000001">
    <property type="protein sequence ID" value="TMS34957.1"/>
    <property type="molecule type" value="Genomic_DNA"/>
</dbReference>
<dbReference type="EMBL" id="CM016762">
    <property type="protein sequence ID" value="TMS34957.1"/>
    <property type="molecule type" value="Genomic_DNA"/>
</dbReference>
<gene>
    <name evidence="2" type="ORF">L596_002450</name>
</gene>
<evidence type="ECO:0000313" key="2">
    <source>
        <dbReference type="EMBL" id="TMS34957.1"/>
    </source>
</evidence>
<reference evidence="2 3" key="1">
    <citation type="journal article" date="2015" name="Genome Biol.">
        <title>Comparative genomics of Steinernema reveals deeply conserved gene regulatory networks.</title>
        <authorList>
            <person name="Dillman A.R."/>
            <person name="Macchietto M."/>
            <person name="Porter C.F."/>
            <person name="Rogers A."/>
            <person name="Williams B."/>
            <person name="Antoshechkin I."/>
            <person name="Lee M.M."/>
            <person name="Goodwin Z."/>
            <person name="Lu X."/>
            <person name="Lewis E.E."/>
            <person name="Goodrich-Blair H."/>
            <person name="Stock S.P."/>
            <person name="Adams B.J."/>
            <person name="Sternberg P.W."/>
            <person name="Mortazavi A."/>
        </authorList>
    </citation>
    <scope>NUCLEOTIDE SEQUENCE [LARGE SCALE GENOMIC DNA]</scope>
    <source>
        <strain evidence="2 3">ALL</strain>
    </source>
</reference>
<feature type="region of interest" description="Disordered" evidence="1">
    <location>
        <begin position="139"/>
        <end position="172"/>
    </location>
</feature>
<protein>
    <submittedName>
        <fullName evidence="2">Uncharacterized protein</fullName>
    </submittedName>
</protein>
<evidence type="ECO:0000313" key="3">
    <source>
        <dbReference type="Proteomes" id="UP000298663"/>
    </source>
</evidence>
<dbReference type="Proteomes" id="UP000298663">
    <property type="component" value="Chromosome X"/>
</dbReference>
<reference evidence="2 3" key="2">
    <citation type="journal article" date="2019" name="G3 (Bethesda)">
        <title>Hybrid Assembly of the Genome of the Entomopathogenic Nematode Steinernema carpocapsae Identifies the X-Chromosome.</title>
        <authorList>
            <person name="Serra L."/>
            <person name="Macchietto M."/>
            <person name="Macias-Munoz A."/>
            <person name="McGill C.J."/>
            <person name="Rodriguez I.M."/>
            <person name="Rodriguez B."/>
            <person name="Murad R."/>
            <person name="Mortazavi A."/>
        </authorList>
    </citation>
    <scope>NUCLEOTIDE SEQUENCE [LARGE SCALE GENOMIC DNA]</scope>
    <source>
        <strain evidence="2 3">ALL</strain>
    </source>
</reference>
<keyword evidence="3" id="KW-1185">Reference proteome</keyword>
<accession>A0A4U8US25</accession>
<organism evidence="2 3">
    <name type="scientific">Steinernema carpocapsae</name>
    <name type="common">Entomopathogenic nematode</name>
    <dbReference type="NCBI Taxonomy" id="34508"/>
    <lineage>
        <taxon>Eukaryota</taxon>
        <taxon>Metazoa</taxon>
        <taxon>Ecdysozoa</taxon>
        <taxon>Nematoda</taxon>
        <taxon>Chromadorea</taxon>
        <taxon>Rhabditida</taxon>
        <taxon>Tylenchina</taxon>
        <taxon>Panagrolaimomorpha</taxon>
        <taxon>Strongyloidoidea</taxon>
        <taxon>Steinernematidae</taxon>
        <taxon>Steinernema</taxon>
    </lineage>
</organism>
<proteinExistence type="predicted"/>